<organism evidence="4 5">
    <name type="scientific">Desulfosporosinus metallidurans</name>
    <dbReference type="NCBI Taxonomy" id="1888891"/>
    <lineage>
        <taxon>Bacteria</taxon>
        <taxon>Bacillati</taxon>
        <taxon>Bacillota</taxon>
        <taxon>Clostridia</taxon>
        <taxon>Eubacteriales</taxon>
        <taxon>Desulfitobacteriaceae</taxon>
        <taxon>Desulfosporosinus</taxon>
    </lineage>
</organism>
<comment type="similarity">
    <text evidence="1">Belongs to the NifU family.</text>
</comment>
<evidence type="ECO:0000256" key="1">
    <source>
        <dbReference type="ARBA" id="ARBA00006420"/>
    </source>
</evidence>
<dbReference type="SUPFAM" id="SSF117916">
    <property type="entry name" value="Fe-S cluster assembly (FSCA) domain-like"/>
    <property type="match status" value="1"/>
</dbReference>
<evidence type="ECO:0000313" key="4">
    <source>
        <dbReference type="EMBL" id="OLN25498.1"/>
    </source>
</evidence>
<accession>A0A1Q8QDU3</accession>
<dbReference type="RefSeq" id="WP_075367514.1">
    <property type="nucleotide sequence ID" value="NZ_MLBF01000112.1"/>
</dbReference>
<keyword evidence="5" id="KW-1185">Reference proteome</keyword>
<reference evidence="4 5" key="1">
    <citation type="submission" date="2016-09" db="EMBL/GenBank/DDBJ databases">
        <title>Complete genome of Desulfosporosinus sp. OL.</title>
        <authorList>
            <person name="Mardanov A."/>
            <person name="Beletsky A."/>
            <person name="Panova A."/>
            <person name="Karnachuk O."/>
            <person name="Ravin N."/>
        </authorList>
    </citation>
    <scope>NUCLEOTIDE SEQUENCE [LARGE SCALE GENOMIC DNA]</scope>
    <source>
        <strain evidence="4 5">OL</strain>
    </source>
</reference>
<dbReference type="EMBL" id="MLBF01000112">
    <property type="protein sequence ID" value="OLN25498.1"/>
    <property type="molecule type" value="Genomic_DNA"/>
</dbReference>
<dbReference type="GO" id="GO:0005506">
    <property type="term" value="F:iron ion binding"/>
    <property type="evidence" value="ECO:0007669"/>
    <property type="project" value="InterPro"/>
</dbReference>
<sequence>MKEIIDIIDRKIRPALNAHNGDISRVRETPEGFVKVRLTGACSTCPSSQQTLSEFIEAVIKAECPQIKGVISDCETSDDLISEALGILRKVPQ</sequence>
<comment type="caution">
    <text evidence="4">The sequence shown here is derived from an EMBL/GenBank/DDBJ whole genome shotgun (WGS) entry which is preliminary data.</text>
</comment>
<dbReference type="InterPro" id="IPR034904">
    <property type="entry name" value="FSCA_dom_sf"/>
</dbReference>
<dbReference type="STRING" id="1888891.DSOL_5300"/>
<comment type="function">
    <text evidence="2">May be involved in the formation or repair of [Fe-S] clusters present in iron-sulfur proteins.</text>
</comment>
<gene>
    <name evidence="4" type="ORF">DSOL_5300</name>
</gene>
<dbReference type="InterPro" id="IPR001075">
    <property type="entry name" value="NIF_FeS_clus_asmbl_NifU_C"/>
</dbReference>
<dbReference type="PANTHER" id="PTHR11178:SF1">
    <property type="entry name" value="NFU1 IRON-SULFUR CLUSTER SCAFFOLD HOMOLOG, MITOCHONDRIAL"/>
    <property type="match status" value="1"/>
</dbReference>
<evidence type="ECO:0000259" key="3">
    <source>
        <dbReference type="Pfam" id="PF01106"/>
    </source>
</evidence>
<dbReference type="AlphaFoldDB" id="A0A1Q8QDU3"/>
<dbReference type="GO" id="GO:0016226">
    <property type="term" value="P:iron-sulfur cluster assembly"/>
    <property type="evidence" value="ECO:0007669"/>
    <property type="project" value="InterPro"/>
</dbReference>
<dbReference type="OrthoDB" id="9796965at2"/>
<dbReference type="Pfam" id="PF01106">
    <property type="entry name" value="NifU"/>
    <property type="match status" value="1"/>
</dbReference>
<proteinExistence type="inferred from homology"/>
<feature type="domain" description="NIF system FeS cluster assembly NifU C-terminal" evidence="3">
    <location>
        <begin position="6"/>
        <end position="71"/>
    </location>
</feature>
<evidence type="ECO:0000313" key="5">
    <source>
        <dbReference type="Proteomes" id="UP000186102"/>
    </source>
</evidence>
<evidence type="ECO:0000256" key="2">
    <source>
        <dbReference type="ARBA" id="ARBA00049958"/>
    </source>
</evidence>
<dbReference type="GO" id="GO:0051536">
    <property type="term" value="F:iron-sulfur cluster binding"/>
    <property type="evidence" value="ECO:0007669"/>
    <property type="project" value="InterPro"/>
</dbReference>
<name>A0A1Q8QDU3_9FIRM</name>
<dbReference type="PANTHER" id="PTHR11178">
    <property type="entry name" value="IRON-SULFUR CLUSTER SCAFFOLD PROTEIN NFU-RELATED"/>
    <property type="match status" value="1"/>
</dbReference>
<protein>
    <submittedName>
        <fullName evidence="4">Nitrogen fixation protein</fullName>
    </submittedName>
</protein>
<dbReference type="Proteomes" id="UP000186102">
    <property type="component" value="Unassembled WGS sequence"/>
</dbReference>
<dbReference type="Gene3D" id="3.30.300.130">
    <property type="entry name" value="Fe-S cluster assembly (FSCA)"/>
    <property type="match status" value="1"/>
</dbReference>